<dbReference type="EMBL" id="CAJHNH020008495">
    <property type="protein sequence ID" value="CAG5136138.1"/>
    <property type="molecule type" value="Genomic_DNA"/>
</dbReference>
<dbReference type="SUPFAM" id="SSF53474">
    <property type="entry name" value="alpha/beta-Hydrolases"/>
    <property type="match status" value="1"/>
</dbReference>
<proteinExistence type="predicted"/>
<gene>
    <name evidence="2" type="ORF">CUNI_LOCUS21696</name>
</gene>
<name>A0A8S4A7A1_9EUPU</name>
<evidence type="ECO:0000313" key="2">
    <source>
        <dbReference type="EMBL" id="CAG5136138.1"/>
    </source>
</evidence>
<dbReference type="Proteomes" id="UP000678393">
    <property type="component" value="Unassembled WGS sequence"/>
</dbReference>
<comment type="caution">
    <text evidence="2">The sequence shown here is derived from an EMBL/GenBank/DDBJ whole genome shotgun (WGS) entry which is preliminary data.</text>
</comment>
<sequence length="161" mass="18159">GIIMSGTAFSFPTRSQQSADLLETVQELVGCEEADDILQCLRQQPADKFEIVFTSAIMVILPSSGDAFLPKPIPVLVNDVKYLDTVGFFNRDYIVSITKHDGYIRINSHITGISELLQLPEHVGKSLLLEYLKSYEDLEKAVIALNTDYFYLQRSNYFLDT</sequence>
<dbReference type="InterPro" id="IPR029058">
    <property type="entry name" value="AB_hydrolase_fold"/>
</dbReference>
<keyword evidence="3" id="KW-1185">Reference proteome</keyword>
<dbReference type="AlphaFoldDB" id="A0A8S4A7A1"/>
<dbReference type="InterPro" id="IPR002018">
    <property type="entry name" value="CarbesteraseB"/>
</dbReference>
<reference evidence="2" key="1">
    <citation type="submission" date="2021-04" db="EMBL/GenBank/DDBJ databases">
        <authorList>
            <consortium name="Molecular Ecology Group"/>
        </authorList>
    </citation>
    <scope>NUCLEOTIDE SEQUENCE</scope>
</reference>
<dbReference type="Pfam" id="PF00135">
    <property type="entry name" value="COesterase"/>
    <property type="match status" value="1"/>
</dbReference>
<protein>
    <recommendedName>
        <fullName evidence="1">Carboxylesterase type B domain-containing protein</fullName>
    </recommendedName>
</protein>
<accession>A0A8S4A7A1</accession>
<evidence type="ECO:0000259" key="1">
    <source>
        <dbReference type="Pfam" id="PF00135"/>
    </source>
</evidence>
<feature type="non-terminal residue" evidence="2">
    <location>
        <position position="161"/>
    </location>
</feature>
<feature type="non-terminal residue" evidence="2">
    <location>
        <position position="1"/>
    </location>
</feature>
<dbReference type="OrthoDB" id="408631at2759"/>
<dbReference type="Gene3D" id="3.40.50.1820">
    <property type="entry name" value="alpha/beta hydrolase"/>
    <property type="match status" value="1"/>
</dbReference>
<evidence type="ECO:0000313" key="3">
    <source>
        <dbReference type="Proteomes" id="UP000678393"/>
    </source>
</evidence>
<feature type="domain" description="Carboxylesterase type B" evidence="1">
    <location>
        <begin position="2"/>
        <end position="137"/>
    </location>
</feature>
<organism evidence="2 3">
    <name type="scientific">Candidula unifasciata</name>
    <dbReference type="NCBI Taxonomy" id="100452"/>
    <lineage>
        <taxon>Eukaryota</taxon>
        <taxon>Metazoa</taxon>
        <taxon>Spiralia</taxon>
        <taxon>Lophotrochozoa</taxon>
        <taxon>Mollusca</taxon>
        <taxon>Gastropoda</taxon>
        <taxon>Heterobranchia</taxon>
        <taxon>Euthyneura</taxon>
        <taxon>Panpulmonata</taxon>
        <taxon>Eupulmonata</taxon>
        <taxon>Stylommatophora</taxon>
        <taxon>Helicina</taxon>
        <taxon>Helicoidea</taxon>
        <taxon>Geomitridae</taxon>
        <taxon>Candidula</taxon>
    </lineage>
</organism>